<name>A0A9W9YUT4_9CNID</name>
<dbReference type="OrthoDB" id="5985115at2759"/>
<dbReference type="Proteomes" id="UP001163046">
    <property type="component" value="Unassembled WGS sequence"/>
</dbReference>
<evidence type="ECO:0000313" key="1">
    <source>
        <dbReference type="EMBL" id="KAJ7365228.1"/>
    </source>
</evidence>
<sequence>MATHHGNGLAEQLRKCWDCEFNWDLLPGNVKEECVGVASLLSVPPLAILVGVQGVLSFAIAHTEVQVPNTMWREPGLLWLAIGMPTGTGKFIIKKYLIDLLRNVRERLKEDKISFSDQTFEKLGEVLYMTQPATALPLIVDNSKDANSPAASHFLGVFPRPVFLDFNSLVTDEHKESWDAAREFTVLLEDILIMIFKAKTSAQDQEEVTNYSIEISKKRIFPKAYNECQAIIENNCQLDPFVCGKHGAMSSKAKGQYLCMSLPFHALFLSRPLPDALPSLIPEDAQQAAISMVNLCIQHTQLLAAKNIHPQ</sequence>
<gene>
    <name evidence="1" type="ORF">OS493_005323</name>
</gene>
<comment type="caution">
    <text evidence="1">The sequence shown here is derived from an EMBL/GenBank/DDBJ whole genome shotgun (WGS) entry which is preliminary data.</text>
</comment>
<proteinExistence type="predicted"/>
<keyword evidence="2" id="KW-1185">Reference proteome</keyword>
<evidence type="ECO:0000313" key="2">
    <source>
        <dbReference type="Proteomes" id="UP001163046"/>
    </source>
</evidence>
<dbReference type="AlphaFoldDB" id="A0A9W9YUT4"/>
<reference evidence="1" key="1">
    <citation type="submission" date="2023-01" db="EMBL/GenBank/DDBJ databases">
        <title>Genome assembly of the deep-sea coral Lophelia pertusa.</title>
        <authorList>
            <person name="Herrera S."/>
            <person name="Cordes E."/>
        </authorList>
    </citation>
    <scope>NUCLEOTIDE SEQUENCE</scope>
    <source>
        <strain evidence="1">USNM1676648</strain>
        <tissue evidence="1">Polyp</tissue>
    </source>
</reference>
<organism evidence="1 2">
    <name type="scientific">Desmophyllum pertusum</name>
    <dbReference type="NCBI Taxonomy" id="174260"/>
    <lineage>
        <taxon>Eukaryota</taxon>
        <taxon>Metazoa</taxon>
        <taxon>Cnidaria</taxon>
        <taxon>Anthozoa</taxon>
        <taxon>Hexacorallia</taxon>
        <taxon>Scleractinia</taxon>
        <taxon>Caryophylliina</taxon>
        <taxon>Caryophylliidae</taxon>
        <taxon>Desmophyllum</taxon>
    </lineage>
</organism>
<protein>
    <submittedName>
        <fullName evidence="1">Uncharacterized protein</fullName>
    </submittedName>
</protein>
<dbReference type="EMBL" id="MU827303">
    <property type="protein sequence ID" value="KAJ7365228.1"/>
    <property type="molecule type" value="Genomic_DNA"/>
</dbReference>
<accession>A0A9W9YUT4</accession>